<dbReference type="KEGG" id="acoa:RB602_02910"/>
<accession>A0AA97F8Y7</accession>
<dbReference type="Pfam" id="PF11836">
    <property type="entry name" value="Phage_TAC_11"/>
    <property type="match status" value="1"/>
</dbReference>
<proteinExistence type="predicted"/>
<protein>
    <submittedName>
        <fullName evidence="1">Gene transfer agent family protein</fullName>
    </submittedName>
</protein>
<sequence>MTANAERGEAELVVVGERYVIRPSFSALVAAEADLGSLFALVERAAAGQMALEDMAGLFWHCIADRPETLSREDVGQAVLTMGLANATPILRTILHQVLQGR</sequence>
<evidence type="ECO:0000313" key="1">
    <source>
        <dbReference type="EMBL" id="WOE76584.1"/>
    </source>
</evidence>
<name>A0AA97F8Y7_9SPHN</name>
<keyword evidence="2" id="KW-1185">Reference proteome</keyword>
<organism evidence="1 2">
    <name type="scientific">Alterisphingorhabdus coralli</name>
    <dbReference type="NCBI Taxonomy" id="3071408"/>
    <lineage>
        <taxon>Bacteria</taxon>
        <taxon>Pseudomonadati</taxon>
        <taxon>Pseudomonadota</taxon>
        <taxon>Alphaproteobacteria</taxon>
        <taxon>Sphingomonadales</taxon>
        <taxon>Sphingomonadaceae</taxon>
        <taxon>Alterisphingorhabdus (ex Yan et al. 2024)</taxon>
    </lineage>
</organism>
<dbReference type="Proteomes" id="UP001302429">
    <property type="component" value="Chromosome"/>
</dbReference>
<gene>
    <name evidence="1" type="ORF">RB602_02910</name>
</gene>
<dbReference type="InterPro" id="IPR021791">
    <property type="entry name" value="Phage_TAC_11"/>
</dbReference>
<dbReference type="AlphaFoldDB" id="A0AA97F8Y7"/>
<evidence type="ECO:0000313" key="2">
    <source>
        <dbReference type="Proteomes" id="UP001302429"/>
    </source>
</evidence>
<reference evidence="1 2" key="1">
    <citation type="submission" date="2023-10" db="EMBL/GenBank/DDBJ databases">
        <title>Complete genome sequence of a Sphingomonadaceae bacterium.</title>
        <authorList>
            <person name="Yan C."/>
        </authorList>
    </citation>
    <scope>NUCLEOTIDE SEQUENCE [LARGE SCALE GENOMIC DNA]</scope>
    <source>
        <strain evidence="1 2">SCSIO 66989</strain>
    </source>
</reference>
<dbReference type="EMBL" id="CP136594">
    <property type="protein sequence ID" value="WOE76584.1"/>
    <property type="molecule type" value="Genomic_DNA"/>
</dbReference>